<gene>
    <name evidence="1" type="ORF">MENTE1834_LOCUS33661</name>
</gene>
<accession>A0ACB1A4L1</accession>
<name>A0ACB1A4L1_MELEN</name>
<sequence length="570" mass="66194">MENGFRNDDGQPSTSQDSQTSSRTTSRSLISLSQSEIKRRKTTYEFQTRMRGFLLISLRIIPNLDEQRRADQGLLSEDRIDEIYIQVKEQGEDLGEVESLRTIKADAQVLQQLIQLSTTELDKLRGETAKTMDPDIFITRIEKFALNQFPQRYQTEHSFISLGRRSTSLLREIPDFYFLRPCIETKNSPQLPGKREIKKVPYTRPVKREIKSKTLHQLQKETAATEFSVSKELDNVSRQLRAFYKSQRSNELDYYKFVLNPKSFGETIENMFYMSFLVKDGKIGLKMDKTTGCPKIVKASHAGRAATMQRSQLETVQVISNFDYSTWRSLVKKLQIKQMPKKFQGENTKAAASKARKADAKAAEKERQDREREDALWADDNKHVQRKMQRKNDQEQKRQQQLDRKVENQKAYEQEMTKLAEVAKSSTAKFSTPAKVTQAQIEREKEREELERKELEQKRLLEQQKIVSEQPELVENVNRLQIEGDSATNVDEAIRVLRGSVDGASSSIAQDQHPEKRLKAAYATFEENRLPRLKEEHPTLRLSQLKQLLKKEWQKSADNPLNQKIMNIIK</sequence>
<evidence type="ECO:0000313" key="1">
    <source>
        <dbReference type="EMBL" id="CAK5086169.1"/>
    </source>
</evidence>
<dbReference type="EMBL" id="CAVMJV010000059">
    <property type="protein sequence ID" value="CAK5086169.1"/>
    <property type="molecule type" value="Genomic_DNA"/>
</dbReference>
<reference evidence="1" key="1">
    <citation type="submission" date="2023-11" db="EMBL/GenBank/DDBJ databases">
        <authorList>
            <person name="Poullet M."/>
        </authorList>
    </citation>
    <scope>NUCLEOTIDE SEQUENCE</scope>
    <source>
        <strain evidence="1">E1834</strain>
    </source>
</reference>
<dbReference type="Proteomes" id="UP001497535">
    <property type="component" value="Unassembled WGS sequence"/>
</dbReference>
<organism evidence="1 2">
    <name type="scientific">Meloidogyne enterolobii</name>
    <name type="common">Root-knot nematode worm</name>
    <name type="synonym">Meloidogyne mayaguensis</name>
    <dbReference type="NCBI Taxonomy" id="390850"/>
    <lineage>
        <taxon>Eukaryota</taxon>
        <taxon>Metazoa</taxon>
        <taxon>Ecdysozoa</taxon>
        <taxon>Nematoda</taxon>
        <taxon>Chromadorea</taxon>
        <taxon>Rhabditida</taxon>
        <taxon>Tylenchina</taxon>
        <taxon>Tylenchomorpha</taxon>
        <taxon>Tylenchoidea</taxon>
        <taxon>Meloidogynidae</taxon>
        <taxon>Meloidogyninae</taxon>
        <taxon>Meloidogyne</taxon>
    </lineage>
</organism>
<evidence type="ECO:0000313" key="2">
    <source>
        <dbReference type="Proteomes" id="UP001497535"/>
    </source>
</evidence>
<proteinExistence type="predicted"/>
<protein>
    <submittedName>
        <fullName evidence="1">Uncharacterized protein</fullName>
    </submittedName>
</protein>
<keyword evidence="2" id="KW-1185">Reference proteome</keyword>
<comment type="caution">
    <text evidence="1">The sequence shown here is derived from an EMBL/GenBank/DDBJ whole genome shotgun (WGS) entry which is preliminary data.</text>
</comment>